<gene>
    <name evidence="2" type="ordered locus">BMS_2286</name>
</gene>
<dbReference type="KEGG" id="bmx:BMS_2286"/>
<evidence type="ECO:0000313" key="3">
    <source>
        <dbReference type="Proteomes" id="UP000008963"/>
    </source>
</evidence>
<feature type="transmembrane region" description="Helical" evidence="1">
    <location>
        <begin position="42"/>
        <end position="60"/>
    </location>
</feature>
<dbReference type="AlphaFoldDB" id="E1X4B4"/>
<protein>
    <submittedName>
        <fullName evidence="2">Membrane protein</fullName>
    </submittedName>
</protein>
<name>E1X4B4_HALMS</name>
<keyword evidence="3" id="KW-1185">Reference proteome</keyword>
<proteinExistence type="predicted"/>
<dbReference type="HOGENOM" id="CLU_2273438_0_0_7"/>
<keyword evidence="1" id="KW-1133">Transmembrane helix</keyword>
<dbReference type="EMBL" id="FQ312005">
    <property type="protein sequence ID" value="CBW27086.1"/>
    <property type="molecule type" value="Genomic_DNA"/>
</dbReference>
<sequence length="102" mass="11728">MRKTHVKIMSTVIIWDLLLILQIEFTRSAILKASKVMTNPTMLKIHLFFAIGSVILYILMVLSGRKLLSGDISVRPRHKKLGWTTLIFRIMTLVTSYWAVAK</sequence>
<keyword evidence="1" id="KW-0472">Membrane</keyword>
<keyword evidence="1" id="KW-0812">Transmembrane</keyword>
<reference evidence="3" key="1">
    <citation type="journal article" date="2013" name="ISME J.">
        <title>A small predatory core genome in the divergent marine Bacteriovorax marinus SJ and the terrestrial Bdellovibrio bacteriovorus.</title>
        <authorList>
            <person name="Crossman L.C."/>
            <person name="Chen H."/>
            <person name="Cerdeno-Tarraga A.M."/>
            <person name="Brooks K."/>
            <person name="Quail M.A."/>
            <person name="Pineiro S.A."/>
            <person name="Hobley L."/>
            <person name="Sockett R.E."/>
            <person name="Bentley S.D."/>
            <person name="Parkhill J."/>
            <person name="Williams H.N."/>
            <person name="Stine O.C."/>
        </authorList>
    </citation>
    <scope>NUCLEOTIDE SEQUENCE [LARGE SCALE GENOMIC DNA]</scope>
    <source>
        <strain evidence="3">ATCC BAA-682 / DSM 15412 / SJ</strain>
    </source>
</reference>
<organism evidence="2 3">
    <name type="scientific">Halobacteriovorax marinus (strain ATCC BAA-682 / DSM 15412 / SJ)</name>
    <name type="common">Bacteriovorax marinus</name>
    <dbReference type="NCBI Taxonomy" id="862908"/>
    <lineage>
        <taxon>Bacteria</taxon>
        <taxon>Pseudomonadati</taxon>
        <taxon>Bdellovibrionota</taxon>
        <taxon>Bacteriovoracia</taxon>
        <taxon>Bacteriovoracales</taxon>
        <taxon>Halobacteriovoraceae</taxon>
        <taxon>Halobacteriovorax</taxon>
    </lineage>
</organism>
<feature type="transmembrane region" description="Helical" evidence="1">
    <location>
        <begin position="81"/>
        <end position="100"/>
    </location>
</feature>
<dbReference type="STRING" id="862908.BMS_2286"/>
<accession>E1X4B4</accession>
<dbReference type="Proteomes" id="UP000008963">
    <property type="component" value="Chromosome"/>
</dbReference>
<evidence type="ECO:0000256" key="1">
    <source>
        <dbReference type="SAM" id="Phobius"/>
    </source>
</evidence>
<dbReference type="PATRIC" id="fig|862908.3.peg.2175"/>
<evidence type="ECO:0000313" key="2">
    <source>
        <dbReference type="EMBL" id="CBW27086.1"/>
    </source>
</evidence>